<dbReference type="InterPro" id="IPR054613">
    <property type="entry name" value="Peptidase_S78_dom"/>
</dbReference>
<proteinExistence type="predicted"/>
<dbReference type="NCBIfam" id="TIGR01543">
    <property type="entry name" value="proheadase_HK97"/>
    <property type="match status" value="1"/>
</dbReference>
<evidence type="ECO:0000256" key="2">
    <source>
        <dbReference type="ARBA" id="ARBA00022670"/>
    </source>
</evidence>
<dbReference type="RefSeq" id="WP_022627287.1">
    <property type="nucleotide sequence ID" value="NZ_ATAE01000008.1"/>
</dbReference>
<comment type="caution">
    <text evidence="5">The sequence shown here is derived from an EMBL/GenBank/DDBJ whole genome shotgun (WGS) entry which is preliminary data.</text>
</comment>
<dbReference type="PATRIC" id="fig|1188261.3.peg.958"/>
<name>U6ST56_9BACI</name>
<reference evidence="5 6" key="1">
    <citation type="journal article" date="2013" name="Genome Announc.">
        <title>Genome Sequence of the Extreme Obligate Alkaliphile Bacillus marmarensis Strain DSM 21297.</title>
        <authorList>
            <person name="Wernick D.G."/>
            <person name="Choi K.Y."/>
            <person name="Tat C.A."/>
            <person name="Lafontaine Rivera J.G."/>
            <person name="Liao J.C."/>
        </authorList>
    </citation>
    <scope>NUCLEOTIDE SEQUENCE [LARGE SCALE GENOMIC DNA]</scope>
    <source>
        <strain evidence="5 6">DSM 21297</strain>
    </source>
</reference>
<evidence type="ECO:0000313" key="6">
    <source>
        <dbReference type="Proteomes" id="UP000017170"/>
    </source>
</evidence>
<protein>
    <submittedName>
        <fullName evidence="5">Peptidase U35</fullName>
    </submittedName>
</protein>
<keyword evidence="6" id="KW-1185">Reference proteome</keyword>
<evidence type="ECO:0000259" key="4">
    <source>
        <dbReference type="Pfam" id="PF04586"/>
    </source>
</evidence>
<organism evidence="5 6">
    <name type="scientific">Alkalihalophilus marmarensis DSM 21297</name>
    <dbReference type="NCBI Taxonomy" id="1188261"/>
    <lineage>
        <taxon>Bacteria</taxon>
        <taxon>Bacillati</taxon>
        <taxon>Bacillota</taxon>
        <taxon>Bacilli</taxon>
        <taxon>Bacillales</taxon>
        <taxon>Bacillaceae</taxon>
        <taxon>Alkalihalophilus</taxon>
    </lineage>
</organism>
<sequence length="196" mass="22386">MNKKEIRTLNSEIEIRSSSDDESQKIVGYALRFDSKSEDLGGFVEVIKRDALNNADMSDVRALVNHDADKVLGRSTSGTLKLEVDDFGLKYIIDPPNTSYARDLIESMKRGDINQSSFAFIIDYENDGEEWDYNDDRDVYVRTIKRFKKISDVSVVTYPAYAATESVVSKRGLDDYKNELHNKLKQKQIAIELELI</sequence>
<keyword evidence="2" id="KW-0645">Protease</keyword>
<dbReference type="EMBL" id="ATAE01000008">
    <property type="protein sequence ID" value="ERN54100.1"/>
    <property type="molecule type" value="Genomic_DNA"/>
</dbReference>
<evidence type="ECO:0000256" key="3">
    <source>
        <dbReference type="ARBA" id="ARBA00022801"/>
    </source>
</evidence>
<evidence type="ECO:0000313" key="5">
    <source>
        <dbReference type="EMBL" id="ERN54100.1"/>
    </source>
</evidence>
<dbReference type="GO" id="GO:0006508">
    <property type="term" value="P:proteolysis"/>
    <property type="evidence" value="ECO:0007669"/>
    <property type="project" value="UniProtKB-KW"/>
</dbReference>
<dbReference type="AlphaFoldDB" id="U6ST56"/>
<evidence type="ECO:0000256" key="1">
    <source>
        <dbReference type="ARBA" id="ARBA00022612"/>
    </source>
</evidence>
<dbReference type="InterPro" id="IPR006433">
    <property type="entry name" value="Prohead_protease"/>
</dbReference>
<dbReference type="Proteomes" id="UP000017170">
    <property type="component" value="Unassembled WGS sequence"/>
</dbReference>
<feature type="domain" description="Prohead serine protease" evidence="4">
    <location>
        <begin position="12"/>
        <end position="177"/>
    </location>
</feature>
<keyword evidence="1" id="KW-1188">Viral release from host cell</keyword>
<dbReference type="Pfam" id="PF04586">
    <property type="entry name" value="Peptidase_S78"/>
    <property type="match status" value="1"/>
</dbReference>
<gene>
    <name evidence="5" type="ORF">A33I_07825</name>
</gene>
<keyword evidence="3" id="KW-0378">Hydrolase</keyword>
<dbReference type="GO" id="GO:0008233">
    <property type="term" value="F:peptidase activity"/>
    <property type="evidence" value="ECO:0007669"/>
    <property type="project" value="UniProtKB-KW"/>
</dbReference>
<accession>U6ST56</accession>